<protein>
    <submittedName>
        <fullName evidence="1">Uncharacterized protein</fullName>
    </submittedName>
</protein>
<accession>C0GGV5</accession>
<organism evidence="1 2">
    <name type="scientific">Dethiobacter alkaliphilus AHT 1</name>
    <dbReference type="NCBI Taxonomy" id="555088"/>
    <lineage>
        <taxon>Bacteria</taxon>
        <taxon>Bacillati</taxon>
        <taxon>Bacillota</taxon>
        <taxon>Dethiobacteria</taxon>
        <taxon>Dethiobacterales</taxon>
        <taxon>Dethiobacteraceae</taxon>
        <taxon>Dethiobacter</taxon>
    </lineage>
</organism>
<dbReference type="Proteomes" id="UP000006443">
    <property type="component" value="Unassembled WGS sequence"/>
</dbReference>
<proteinExistence type="predicted"/>
<reference evidence="1 2" key="1">
    <citation type="submission" date="2009-02" db="EMBL/GenBank/DDBJ databases">
        <title>Sequencing of the draft genome and assembly of Dethiobacter alkaliphilus AHT 1.</title>
        <authorList>
            <consortium name="US DOE Joint Genome Institute (JGI-PGF)"/>
            <person name="Lucas S."/>
            <person name="Copeland A."/>
            <person name="Lapidus A."/>
            <person name="Glavina del Rio T."/>
            <person name="Dalin E."/>
            <person name="Tice H."/>
            <person name="Bruce D."/>
            <person name="Goodwin L."/>
            <person name="Pitluck S."/>
            <person name="Larimer F."/>
            <person name="Land M.L."/>
            <person name="Hauser L."/>
            <person name="Muyzer G."/>
        </authorList>
    </citation>
    <scope>NUCLEOTIDE SEQUENCE [LARGE SCALE GENOMIC DNA]</scope>
    <source>
        <strain evidence="1 2">AHT 1</strain>
    </source>
</reference>
<dbReference type="EMBL" id="ACJM01000007">
    <property type="protein sequence ID" value="EEG77546.1"/>
    <property type="molecule type" value="Genomic_DNA"/>
</dbReference>
<name>C0GGV5_DETAL</name>
<evidence type="ECO:0000313" key="1">
    <source>
        <dbReference type="EMBL" id="EEG77546.1"/>
    </source>
</evidence>
<dbReference type="RefSeq" id="WP_008516557.1">
    <property type="nucleotide sequence ID" value="NZ_ACJM01000007.1"/>
</dbReference>
<evidence type="ECO:0000313" key="2">
    <source>
        <dbReference type="Proteomes" id="UP000006443"/>
    </source>
</evidence>
<dbReference type="eggNOG" id="COG1283">
    <property type="taxonomic scope" value="Bacteria"/>
</dbReference>
<dbReference type="AlphaFoldDB" id="C0GGV5"/>
<dbReference type="SUPFAM" id="SSF109755">
    <property type="entry name" value="PhoU-like"/>
    <property type="match status" value="1"/>
</dbReference>
<gene>
    <name evidence="1" type="ORF">DealDRAFT_1669</name>
</gene>
<sequence length="203" mass="22644">MQKKIVNTAAAKEMDQIVSLLGDLLKEISSAFMNHRLSLKYRKATDDISGQIRKTLVSLSETASEMGGPEALAVQSATLNLSKVFYDTLHLGHQVESKVKEKVMFSEEAVAEMSDLLRRTTDLLPHVADVVRTCNPLIVEHVNKEADELRNSAANSTVMHEARLCKGQCHPKASVIFMQMLQNLQDILWHFKALSCEQTVPKV</sequence>
<keyword evidence="2" id="KW-1185">Reference proteome</keyword>
<comment type="caution">
    <text evidence="1">The sequence shown here is derived from an EMBL/GenBank/DDBJ whole genome shotgun (WGS) entry which is preliminary data.</text>
</comment>